<feature type="compositionally biased region" description="Basic and acidic residues" evidence="1">
    <location>
        <begin position="502"/>
        <end position="549"/>
    </location>
</feature>
<feature type="compositionally biased region" description="Basic and acidic residues" evidence="1">
    <location>
        <begin position="562"/>
        <end position="578"/>
    </location>
</feature>
<evidence type="ECO:0000313" key="3">
    <source>
        <dbReference type="EMBL" id="KAG7666311.1"/>
    </source>
</evidence>
<keyword evidence="2" id="KW-0812">Transmembrane</keyword>
<keyword evidence="2" id="KW-0472">Membrane</keyword>
<comment type="caution">
    <text evidence="3">The sequence shown here is derived from an EMBL/GenBank/DDBJ whole genome shotgun (WGS) entry which is preliminary data.</text>
</comment>
<keyword evidence="2" id="KW-1133">Transmembrane helix</keyword>
<dbReference type="OrthoDB" id="4026448at2759"/>
<sequence length="670" mass="75878">MSFSTSTPTSSPRSLRPPESPIPPTPSSPFSSYRGNHLSVFPRTPPRTPTRAPTTILEIPDQNTEPSIFDYVWSKTSKESYIRPHHMFRLLKNLEIELFAEGNDECVDRHLLTKDIVIKHRILDGLRGQDRISKAQAFDILVESLHDIRFMDGDNKRIIANFGSGVGRVSKDHYRGTLDKDKRRSHFDEESLDDYDETASLMEQQQVSPAYSEDVMLDASTPLKSHKPMSSNSSFASSSEPIFQIRQSIHELEKFHLKLDSQYAFLETEISQLKVKNNVDLHDLKVLMNNNNSMLERIDSIRENLVEVSGLVCQNVENFDPVIDFSGPIQDSAMNPGDYTLYTRGICSGSMDVKAPVEQENTSTRKNFKESDIYDNQIRNSLEQESQGLDAPISLKSGGIAARIETLKQQDTEINLQFQEDDPGVTTLNPEILTDTCKLEQPYEFVGAETEKIENPGRSDKSQGEWKRLAENFPVKSNKEIYDLEEAEVTTIDQIFPPNETIGERATVEQDVEETRGSTEKFDKPVLHECKSVKGSSEERIHESRDKLAKSQPSGNGEEKEDSQIDSERCTTGQEEHGQSTTSFAHLLDATIWKLSNIQDGDRKLEEKHVEKSTENRKEATKRDSTAQYLVSTTKENVEIDRAIERTNISTVFFITSLVLLIAYVIARQC</sequence>
<feature type="transmembrane region" description="Helical" evidence="2">
    <location>
        <begin position="649"/>
        <end position="667"/>
    </location>
</feature>
<dbReference type="EMBL" id="JAGSYN010000020">
    <property type="protein sequence ID" value="KAG7666311.1"/>
    <property type="molecule type" value="Genomic_DNA"/>
</dbReference>
<feature type="region of interest" description="Disordered" evidence="1">
    <location>
        <begin position="496"/>
        <end position="580"/>
    </location>
</feature>
<evidence type="ECO:0000313" key="4">
    <source>
        <dbReference type="Proteomes" id="UP000694255"/>
    </source>
</evidence>
<evidence type="ECO:0000256" key="1">
    <source>
        <dbReference type="SAM" id="MobiDB-lite"/>
    </source>
</evidence>
<feature type="compositionally biased region" description="Low complexity" evidence="1">
    <location>
        <begin position="1"/>
        <end position="14"/>
    </location>
</feature>
<proteinExistence type="predicted"/>
<dbReference type="GeneID" id="73466949"/>
<dbReference type="RefSeq" id="XP_049266539.1">
    <property type="nucleotide sequence ID" value="XM_049405079.1"/>
</dbReference>
<protein>
    <submittedName>
        <fullName evidence="3">Uncharacterized protein</fullName>
    </submittedName>
</protein>
<organism evidence="3 4">
    <name type="scientific">[Candida] subhashii</name>
    <dbReference type="NCBI Taxonomy" id="561895"/>
    <lineage>
        <taxon>Eukaryota</taxon>
        <taxon>Fungi</taxon>
        <taxon>Dikarya</taxon>
        <taxon>Ascomycota</taxon>
        <taxon>Saccharomycotina</taxon>
        <taxon>Pichiomycetes</taxon>
        <taxon>Debaryomycetaceae</taxon>
        <taxon>Spathaspora</taxon>
    </lineage>
</organism>
<gene>
    <name evidence="3" type="ORF">J8A68_000148</name>
</gene>
<dbReference type="AlphaFoldDB" id="A0A8J5QTT7"/>
<name>A0A8J5QTT7_9ASCO</name>
<dbReference type="Proteomes" id="UP000694255">
    <property type="component" value="Unassembled WGS sequence"/>
</dbReference>
<accession>A0A8J5QTT7</accession>
<feature type="region of interest" description="Disordered" evidence="1">
    <location>
        <begin position="1"/>
        <end position="53"/>
    </location>
</feature>
<feature type="compositionally biased region" description="Pro residues" evidence="1">
    <location>
        <begin position="18"/>
        <end position="27"/>
    </location>
</feature>
<keyword evidence="4" id="KW-1185">Reference proteome</keyword>
<reference evidence="3 4" key="1">
    <citation type="journal article" date="2021" name="DNA Res.">
        <title>Genome analysis of Candida subhashii reveals its hybrid nature and dual mitochondrial genome conformations.</title>
        <authorList>
            <person name="Mixao V."/>
            <person name="Hegedusova E."/>
            <person name="Saus E."/>
            <person name="Pryszcz L.P."/>
            <person name="Cillingova A."/>
            <person name="Nosek J."/>
            <person name="Gabaldon T."/>
        </authorList>
    </citation>
    <scope>NUCLEOTIDE SEQUENCE [LARGE SCALE GENOMIC DNA]</scope>
    <source>
        <strain evidence="3 4">CBS 10753</strain>
    </source>
</reference>
<evidence type="ECO:0000256" key="2">
    <source>
        <dbReference type="SAM" id="Phobius"/>
    </source>
</evidence>